<evidence type="ECO:0000256" key="1">
    <source>
        <dbReference type="ARBA" id="ARBA00011046"/>
    </source>
</evidence>
<comment type="similarity">
    <text evidence="1">Belongs to the BlaI transcriptional regulatory family.</text>
</comment>
<dbReference type="SUPFAM" id="SSF46785">
    <property type="entry name" value="Winged helix' DNA-binding domain"/>
    <property type="match status" value="1"/>
</dbReference>
<dbReference type="Pfam" id="PF03965">
    <property type="entry name" value="Penicillinase_R"/>
    <property type="match status" value="1"/>
</dbReference>
<dbReference type="Gene3D" id="1.10.10.10">
    <property type="entry name" value="Winged helix-like DNA-binding domain superfamily/Winged helix DNA-binding domain"/>
    <property type="match status" value="1"/>
</dbReference>
<evidence type="ECO:0000256" key="4">
    <source>
        <dbReference type="ARBA" id="ARBA00023163"/>
    </source>
</evidence>
<dbReference type="InterPro" id="IPR005650">
    <property type="entry name" value="BlaI_family"/>
</dbReference>
<proteinExistence type="inferred from homology"/>
<reference evidence="6" key="1">
    <citation type="submission" date="2016-03" db="EMBL/GenBank/DDBJ databases">
        <authorList>
            <person name="Ploux O."/>
        </authorList>
    </citation>
    <scope>NUCLEOTIDE SEQUENCE [LARGE SCALE GENOMIC DNA]</scope>
    <source>
        <strain evidence="6">BS258</strain>
    </source>
</reference>
<dbReference type="RefSeq" id="WP_062862309.1">
    <property type="nucleotide sequence ID" value="NZ_CP014869.1"/>
</dbReference>
<dbReference type="InterPro" id="IPR036388">
    <property type="entry name" value="WH-like_DNA-bd_sf"/>
</dbReference>
<accession>A0A142NPQ7</accession>
<dbReference type="Proteomes" id="UP000075950">
    <property type="component" value="Chromosome"/>
</dbReference>
<evidence type="ECO:0000313" key="6">
    <source>
        <dbReference type="Proteomes" id="UP000075950"/>
    </source>
</evidence>
<dbReference type="Gene3D" id="6.10.140.850">
    <property type="match status" value="1"/>
</dbReference>
<name>A0A142NPQ7_BRELN</name>
<dbReference type="KEGG" id="bly:A2T55_14145"/>
<evidence type="ECO:0000313" key="5">
    <source>
        <dbReference type="EMBL" id="AMT94744.1"/>
    </source>
</evidence>
<keyword evidence="4" id="KW-0804">Transcription</keyword>
<gene>
    <name evidence="5" type="ORF">A2T55_14145</name>
</gene>
<dbReference type="InterPro" id="IPR036390">
    <property type="entry name" value="WH_DNA-bd_sf"/>
</dbReference>
<organism evidence="5 6">
    <name type="scientific">Brevibacterium linens</name>
    <dbReference type="NCBI Taxonomy" id="1703"/>
    <lineage>
        <taxon>Bacteria</taxon>
        <taxon>Bacillati</taxon>
        <taxon>Actinomycetota</taxon>
        <taxon>Actinomycetes</taxon>
        <taxon>Micrococcales</taxon>
        <taxon>Brevibacteriaceae</taxon>
        <taxon>Brevibacterium</taxon>
    </lineage>
</organism>
<protein>
    <submittedName>
        <fullName evidence="5">MarR family transcriptional regulator</fullName>
    </submittedName>
</protein>
<evidence type="ECO:0000256" key="2">
    <source>
        <dbReference type="ARBA" id="ARBA00023015"/>
    </source>
</evidence>
<evidence type="ECO:0000256" key="3">
    <source>
        <dbReference type="ARBA" id="ARBA00023125"/>
    </source>
</evidence>
<keyword evidence="2" id="KW-0805">Transcription regulation</keyword>
<dbReference type="EMBL" id="CP014869">
    <property type="protein sequence ID" value="AMT94744.1"/>
    <property type="molecule type" value="Genomic_DNA"/>
</dbReference>
<dbReference type="GO" id="GO:0045892">
    <property type="term" value="P:negative regulation of DNA-templated transcription"/>
    <property type="evidence" value="ECO:0007669"/>
    <property type="project" value="InterPro"/>
</dbReference>
<dbReference type="AlphaFoldDB" id="A0A142NPQ7"/>
<keyword evidence="3" id="KW-0238">DNA-binding</keyword>
<sequence length="129" mass="14210">MTNDDDRGGGPSPIRLGALEKQVMGLLWDHEPLTVRQIIELSEAEPAYTTIATVLTNLERKGLVSRERRGRSVLHAPVVSREQHTARTMQAALIDGGDRAASILHFVEGIDAADIRLLRDYLDAKDVAE</sequence>
<dbReference type="GO" id="GO:0003677">
    <property type="term" value="F:DNA binding"/>
    <property type="evidence" value="ECO:0007669"/>
    <property type="project" value="UniProtKB-KW"/>
</dbReference>